<proteinExistence type="predicted"/>
<feature type="compositionally biased region" description="Basic and acidic residues" evidence="2">
    <location>
        <begin position="403"/>
        <end position="421"/>
    </location>
</feature>
<evidence type="ECO:0000313" key="4">
    <source>
        <dbReference type="Proteomes" id="UP000009183"/>
    </source>
</evidence>
<dbReference type="GO" id="GO:0006457">
    <property type="term" value="P:protein folding"/>
    <property type="evidence" value="ECO:0000318"/>
    <property type="project" value="GO_Central"/>
</dbReference>
<evidence type="ECO:0008006" key="5">
    <source>
        <dbReference type="Google" id="ProtNLM"/>
    </source>
</evidence>
<dbReference type="InterPro" id="IPR040400">
    <property type="entry name" value="BAG5/6/7/8"/>
</dbReference>
<dbReference type="PANTHER" id="PTHR33322:SF18">
    <property type="entry name" value="BAG FAMILY MOLECULAR CHAPERONE REGULATOR 8, CHLOROPLASTIC"/>
    <property type="match status" value="1"/>
</dbReference>
<dbReference type="OrthoDB" id="1100735at2759"/>
<dbReference type="EMBL" id="FN595239">
    <property type="protein sequence ID" value="CCB47595.1"/>
    <property type="molecule type" value="Genomic_DNA"/>
</dbReference>
<keyword evidence="1" id="KW-0143">Chaperone</keyword>
<dbReference type="AlphaFoldDB" id="F6H5M7"/>
<feature type="region of interest" description="Disordered" evidence="2">
    <location>
        <begin position="344"/>
        <end position="421"/>
    </location>
</feature>
<dbReference type="ExpressionAtlas" id="F6H5M7">
    <property type="expression patterns" value="baseline"/>
</dbReference>
<dbReference type="InParanoid" id="F6H5M7"/>
<sequence>MAHHHHHARPPQPRHCCRNDQLSSYCSGVCCCCTCCGFTGSTEGDPLVEAIAAQLIQSSRPHLYSTFPKSHISHNNYHPQRPSFLQEQQQQQQTHTLLSSLLRRIDALESSLLHFSTPSYSLRDAAARTIQTHFRAFLVRRSRTLAHLKELALIKSAFNSLRSSLSQQTHFDFEALSHKAMDLLLKLDSIQDSDSMIRDGKRSVTRELVRFLDFIDGVSARRHQLRNKPIRNMRTAQNASKSRVLTGRVGSNCRDSGADQRELMEKLRDRVEKIRGFSRVLEKGEEDVELEGFQHLSDDEENPSISIIEKGRVSKARNGILVKRHELEPRVKKSVSFAENRNLSRVLGSTHEPVSGEDGPSMGQTELVENLSGEVEDMGGLSRETEDDDGGDIESGGSSQTSDDERNPIRNLGTEDGHEVEHYQYQDRSFVFSAPLPLKMESRADLMKRKGGKNWSRENYH</sequence>
<keyword evidence="4" id="KW-1185">Reference proteome</keyword>
<dbReference type="PANTHER" id="PTHR33322">
    <property type="entry name" value="BAG DOMAIN CONTAINING PROTEIN, EXPRESSED"/>
    <property type="match status" value="1"/>
</dbReference>
<accession>F6H5M7</accession>
<dbReference type="HOGENOM" id="CLU_036545_0_0_1"/>
<organism evidence="3 4">
    <name type="scientific">Vitis vinifera</name>
    <name type="common">Grape</name>
    <dbReference type="NCBI Taxonomy" id="29760"/>
    <lineage>
        <taxon>Eukaryota</taxon>
        <taxon>Viridiplantae</taxon>
        <taxon>Streptophyta</taxon>
        <taxon>Embryophyta</taxon>
        <taxon>Tracheophyta</taxon>
        <taxon>Spermatophyta</taxon>
        <taxon>Magnoliopsida</taxon>
        <taxon>eudicotyledons</taxon>
        <taxon>Gunneridae</taxon>
        <taxon>Pentapetalae</taxon>
        <taxon>rosids</taxon>
        <taxon>Vitales</taxon>
        <taxon>Vitaceae</taxon>
        <taxon>Viteae</taxon>
        <taxon>Vitis</taxon>
    </lineage>
</organism>
<reference evidence="4" key="1">
    <citation type="journal article" date="2007" name="Nature">
        <title>The grapevine genome sequence suggests ancestral hexaploidization in major angiosperm phyla.</title>
        <authorList>
            <consortium name="The French-Italian Public Consortium for Grapevine Genome Characterization."/>
            <person name="Jaillon O."/>
            <person name="Aury J.-M."/>
            <person name="Noel B."/>
            <person name="Policriti A."/>
            <person name="Clepet C."/>
            <person name="Casagrande A."/>
            <person name="Choisne N."/>
            <person name="Aubourg S."/>
            <person name="Vitulo N."/>
            <person name="Jubin C."/>
            <person name="Vezzi A."/>
            <person name="Legeai F."/>
            <person name="Hugueney P."/>
            <person name="Dasilva C."/>
            <person name="Horner D."/>
            <person name="Mica E."/>
            <person name="Jublot D."/>
            <person name="Poulain J."/>
            <person name="Bruyere C."/>
            <person name="Billault A."/>
            <person name="Segurens B."/>
            <person name="Gouyvenoux M."/>
            <person name="Ugarte E."/>
            <person name="Cattonaro F."/>
            <person name="Anthouard V."/>
            <person name="Vico V."/>
            <person name="Del Fabbro C."/>
            <person name="Alaux M."/>
            <person name="Di Gaspero G."/>
            <person name="Dumas V."/>
            <person name="Felice N."/>
            <person name="Paillard S."/>
            <person name="Juman I."/>
            <person name="Moroldo M."/>
            <person name="Scalabrin S."/>
            <person name="Canaguier A."/>
            <person name="Le Clainche I."/>
            <person name="Malacrida G."/>
            <person name="Durand E."/>
            <person name="Pesole G."/>
            <person name="Laucou V."/>
            <person name="Chatelet P."/>
            <person name="Merdinoglu D."/>
            <person name="Delledonne M."/>
            <person name="Pezzotti M."/>
            <person name="Lecharny A."/>
            <person name="Scarpelli C."/>
            <person name="Artiguenave F."/>
            <person name="Pe M.E."/>
            <person name="Valle G."/>
            <person name="Morgante M."/>
            <person name="Caboche M."/>
            <person name="Adam-Blondon A.-F."/>
            <person name="Weissenbach J."/>
            <person name="Quetier F."/>
            <person name="Wincker P."/>
        </authorList>
    </citation>
    <scope>NUCLEOTIDE SEQUENCE [LARGE SCALE GENOMIC DNA]</scope>
    <source>
        <strain evidence="4">cv. Pinot noir / PN40024</strain>
    </source>
</reference>
<gene>
    <name evidence="3" type="ordered locus">VIT_14s0108g01550</name>
</gene>
<dbReference type="STRING" id="29760.F6H5M7"/>
<evidence type="ECO:0000256" key="1">
    <source>
        <dbReference type="ARBA" id="ARBA00023186"/>
    </source>
</evidence>
<feature type="region of interest" description="Disordered" evidence="2">
    <location>
        <begin position="236"/>
        <end position="257"/>
    </location>
</feature>
<evidence type="ECO:0000256" key="2">
    <source>
        <dbReference type="SAM" id="MobiDB-lite"/>
    </source>
</evidence>
<evidence type="ECO:0000313" key="3">
    <source>
        <dbReference type="EMBL" id="CCB47595.1"/>
    </source>
</evidence>
<protein>
    <recommendedName>
        <fullName evidence="5">BAG family molecular chaperone regulator 8, chloroplastic</fullName>
    </recommendedName>
</protein>
<dbReference type="Proteomes" id="UP000009183">
    <property type="component" value="Chromosome 14"/>
</dbReference>
<name>F6H5M7_VITVI</name>
<dbReference type="PaxDb" id="29760-VIT_14s0108g01550.t01"/>
<dbReference type="eggNOG" id="ENOG502QVMA">
    <property type="taxonomic scope" value="Eukaryota"/>
</dbReference>